<feature type="domain" description="DUF4468" evidence="1">
    <location>
        <begin position="20"/>
        <end position="106"/>
    </location>
</feature>
<proteinExistence type="predicted"/>
<accession>A0A3B7R913</accession>
<dbReference type="Gene3D" id="3.30.530.80">
    <property type="match status" value="1"/>
</dbReference>
<protein>
    <recommendedName>
        <fullName evidence="1">DUF4468 domain-containing protein</fullName>
    </recommendedName>
</protein>
<organism evidence="2 3">
    <name type="scientific">Hymenobacter oligotrophus</name>
    <dbReference type="NCBI Taxonomy" id="2319843"/>
    <lineage>
        <taxon>Bacteria</taxon>
        <taxon>Pseudomonadati</taxon>
        <taxon>Bacteroidota</taxon>
        <taxon>Cytophagia</taxon>
        <taxon>Cytophagales</taxon>
        <taxon>Hymenobacteraceae</taxon>
        <taxon>Hymenobacter</taxon>
    </lineage>
</organism>
<dbReference type="Proteomes" id="UP000262802">
    <property type="component" value="Chromosome"/>
</dbReference>
<evidence type="ECO:0000313" key="3">
    <source>
        <dbReference type="Proteomes" id="UP000262802"/>
    </source>
</evidence>
<evidence type="ECO:0000259" key="1">
    <source>
        <dbReference type="Pfam" id="PF14730"/>
    </source>
</evidence>
<dbReference type="KEGG" id="hyh:D3Y59_11465"/>
<reference evidence="2 3" key="1">
    <citation type="submission" date="2018-09" db="EMBL/GenBank/DDBJ databases">
        <title>Hymenobacter medium sp. nov., isolated from R2A medium.</title>
        <authorList>
            <person name="Yingchao G."/>
        </authorList>
    </citation>
    <scope>NUCLEOTIDE SEQUENCE [LARGE SCALE GENOMIC DNA]</scope>
    <source>
        <strain evidence="3">sh-6</strain>
    </source>
</reference>
<name>A0A3B7R913_9BACT</name>
<dbReference type="Pfam" id="PF14730">
    <property type="entry name" value="DUF4468"/>
    <property type="match status" value="1"/>
</dbReference>
<dbReference type="InterPro" id="IPR027823">
    <property type="entry name" value="DUF4468"/>
</dbReference>
<dbReference type="AlphaFoldDB" id="A0A3B7R913"/>
<gene>
    <name evidence="2" type="ORF">D3Y59_11465</name>
</gene>
<keyword evidence="3" id="KW-1185">Reference proteome</keyword>
<sequence length="181" mass="19796">MLALLAGTPALAQSDAPVEYSERVPAGSYGRSTLHARTQEWVERRFAYGPKTDFSTNPAAGTVRVLGTVKLKPVDNKGQEVERTARFEFTCQATDEGYTYSVGAFRVITDPQKLDTTVPLDDYLAQLRAEKNNDRTKNDRRVRAQANSLASEIAMSFRSYMNQIPASEDGSVGLPAATGSN</sequence>
<dbReference type="OrthoDB" id="876063at2"/>
<dbReference type="EMBL" id="CP032317">
    <property type="protein sequence ID" value="AYA37611.1"/>
    <property type="molecule type" value="Genomic_DNA"/>
</dbReference>
<evidence type="ECO:0000313" key="2">
    <source>
        <dbReference type="EMBL" id="AYA37611.1"/>
    </source>
</evidence>